<dbReference type="InterPro" id="IPR032370">
    <property type="entry name" value="FlgT_N"/>
</dbReference>
<protein>
    <recommendedName>
        <fullName evidence="6">Flagellar assembly protein T N-terminal domain-containing protein</fullName>
    </recommendedName>
</protein>
<feature type="domain" description="Flagellar assembly protein T C-terminal" evidence="1">
    <location>
        <begin position="333"/>
        <end position="408"/>
    </location>
</feature>
<feature type="domain" description="Flagellar assembly protein T N-terminal" evidence="3">
    <location>
        <begin position="29"/>
        <end position="114"/>
    </location>
</feature>
<dbReference type="AlphaFoldDB" id="A0A1T1HF38"/>
<accession>A0A1T1HF38</accession>
<dbReference type="Gene3D" id="3.30.1660.40">
    <property type="entry name" value="FlgT, N-terminal domain"/>
    <property type="match status" value="1"/>
</dbReference>
<keyword evidence="5" id="KW-1185">Reference proteome</keyword>
<dbReference type="STRING" id="966.BTA35_0202910"/>
<dbReference type="RefSeq" id="WP_139363606.1">
    <property type="nucleotide sequence ID" value="NZ_FXTS01000001.1"/>
</dbReference>
<name>A0A1T1HF38_OCELI</name>
<proteinExistence type="predicted"/>
<dbReference type="Gene3D" id="3.40.50.10610">
    <property type="entry name" value="ABC-type transport auxiliary lipoprotein component"/>
    <property type="match status" value="1"/>
</dbReference>
<sequence length="410" mass="45464">MLNTIFRHKVLWILCLLIAGLQIPQSEAKWLEATGQARIMHQDLVSARRTAIRDAIQQLSLRAGADVSSFQQMTDGAITADNLRVSSNGTVQDINILDEVVQGNILTLTIEADVLVDAQSCGHESSNAYLRSAAVASFYLEDPQSASFGGFYDISQKLPADLSQRLNNFEHVKALDASGFQVYTSPKTIPTSVTTTGTLTTAITASNQLGVQYVISGVIRDISMARPDLLRTKSYFSQVKDKMEHGDNRFERRFQMDIYVHDGFSGAMVYSRRYETLGNWNVPLEEKPGFGSVAFWKSDYGQKVSDVFDRVVDDLNSSLSCQPFMAKVTRTEGKKIYLDAGAGDGLRPGDTLNLYRLSTFYDANQNAYTELENTKIVVTLKKVQPFFSRGVVSTETDKLGIQQGDIVIAW</sequence>
<evidence type="ECO:0000313" key="4">
    <source>
        <dbReference type="EMBL" id="OOV88471.1"/>
    </source>
</evidence>
<evidence type="ECO:0000259" key="2">
    <source>
        <dbReference type="Pfam" id="PF16539"/>
    </source>
</evidence>
<evidence type="ECO:0000313" key="5">
    <source>
        <dbReference type="Proteomes" id="UP000190064"/>
    </source>
</evidence>
<evidence type="ECO:0008006" key="6">
    <source>
        <dbReference type="Google" id="ProtNLM"/>
    </source>
</evidence>
<dbReference type="InterPro" id="IPR032386">
    <property type="entry name" value="FlgT_M"/>
</dbReference>
<evidence type="ECO:0000259" key="1">
    <source>
        <dbReference type="Pfam" id="PF16538"/>
    </source>
</evidence>
<dbReference type="Pfam" id="PF16538">
    <property type="entry name" value="FlgT_C"/>
    <property type="match status" value="1"/>
</dbReference>
<reference evidence="4" key="1">
    <citation type="submission" date="2017-02" db="EMBL/GenBank/DDBJ databases">
        <title>Draft Genome Sequence of the Salt Water Bacterium Oceanospirillum linum ATCC 11336.</title>
        <authorList>
            <person name="Trachtenberg A.M."/>
            <person name="Carney J.G."/>
            <person name="Linnane J.D."/>
            <person name="Rheaume B.A."/>
            <person name="Pitts N.L."/>
            <person name="Mykles D.L."/>
            <person name="Maclea K.S."/>
        </authorList>
    </citation>
    <scope>NUCLEOTIDE SEQUENCE [LARGE SCALE GENOMIC DNA]</scope>
    <source>
        <strain evidence="4">ATCC 11336</strain>
    </source>
</reference>
<feature type="domain" description="Flagellar assembly protein T middle" evidence="2">
    <location>
        <begin position="126"/>
        <end position="287"/>
    </location>
</feature>
<dbReference type="InterPro" id="IPR038180">
    <property type="entry name" value="FlgT_N_sf"/>
</dbReference>
<dbReference type="Proteomes" id="UP000190064">
    <property type="component" value="Unassembled WGS sequence"/>
</dbReference>
<gene>
    <name evidence="4" type="ORF">BTA35_0202910</name>
</gene>
<evidence type="ECO:0000259" key="3">
    <source>
        <dbReference type="Pfam" id="PF16548"/>
    </source>
</evidence>
<dbReference type="InterPro" id="IPR038165">
    <property type="entry name" value="FlgT_C_sf"/>
</dbReference>
<dbReference type="InterPro" id="IPR032388">
    <property type="entry name" value="FlgT_C"/>
</dbReference>
<dbReference type="Gene3D" id="2.40.10.410">
    <property type="entry name" value="FlgT, C-terminal domain"/>
    <property type="match status" value="1"/>
</dbReference>
<dbReference type="EMBL" id="MTSD02000001">
    <property type="protein sequence ID" value="OOV88471.1"/>
    <property type="molecule type" value="Genomic_DNA"/>
</dbReference>
<comment type="caution">
    <text evidence="4">The sequence shown here is derived from an EMBL/GenBank/DDBJ whole genome shotgun (WGS) entry which is preliminary data.</text>
</comment>
<organism evidence="4 5">
    <name type="scientific">Oceanospirillum linum</name>
    <dbReference type="NCBI Taxonomy" id="966"/>
    <lineage>
        <taxon>Bacteria</taxon>
        <taxon>Pseudomonadati</taxon>
        <taxon>Pseudomonadota</taxon>
        <taxon>Gammaproteobacteria</taxon>
        <taxon>Oceanospirillales</taxon>
        <taxon>Oceanospirillaceae</taxon>
        <taxon>Oceanospirillum</taxon>
    </lineage>
</organism>
<dbReference type="Pfam" id="PF16539">
    <property type="entry name" value="FlgT_M"/>
    <property type="match status" value="1"/>
</dbReference>
<dbReference type="Pfam" id="PF16548">
    <property type="entry name" value="FlgT_N"/>
    <property type="match status" value="1"/>
</dbReference>